<accession>A0A8S4BKU7</accession>
<dbReference type="FunFam" id="1.20.5.1160:FF:000005">
    <property type="entry name" value="vasodilator-stimulated phosphoprotein isoform X2"/>
    <property type="match status" value="1"/>
</dbReference>
<evidence type="ECO:0000256" key="13">
    <source>
        <dbReference type="ARBA" id="ARBA00023036"/>
    </source>
</evidence>
<dbReference type="Pfam" id="PF08776">
    <property type="entry name" value="VASP_tetra"/>
    <property type="match status" value="1"/>
</dbReference>
<dbReference type="OrthoDB" id="31170at2759"/>
<evidence type="ECO:0000313" key="26">
    <source>
        <dbReference type="Proteomes" id="UP000677803"/>
    </source>
</evidence>
<keyword evidence="9" id="KW-0597">Phosphoprotein</keyword>
<dbReference type="GO" id="GO:0005522">
    <property type="term" value="F:profilin binding"/>
    <property type="evidence" value="ECO:0007669"/>
    <property type="project" value="TreeGrafter"/>
</dbReference>
<evidence type="ECO:0000256" key="23">
    <source>
        <dbReference type="SAM" id="MobiDB-lite"/>
    </source>
</evidence>
<evidence type="ECO:0000256" key="21">
    <source>
        <dbReference type="ARBA" id="ARBA00061997"/>
    </source>
</evidence>
<evidence type="ECO:0000256" key="1">
    <source>
        <dbReference type="ARBA" id="ARBA00004121"/>
    </source>
</evidence>
<name>A0A8S4BKU7_9TELE</name>
<dbReference type="GO" id="GO:0005856">
    <property type="term" value="C:cytoskeleton"/>
    <property type="evidence" value="ECO:0007669"/>
    <property type="project" value="UniProtKB-SubCell"/>
</dbReference>
<keyword evidence="26" id="KW-1185">Reference proteome</keyword>
<keyword evidence="18" id="KW-0966">Cell projection</keyword>
<dbReference type="Gene3D" id="1.20.5.1160">
    <property type="entry name" value="Vasodilator-stimulated phosphoprotein"/>
    <property type="match status" value="1"/>
</dbReference>
<dbReference type="InterPro" id="IPR011993">
    <property type="entry name" value="PH-like_dom_sf"/>
</dbReference>
<dbReference type="GO" id="GO:0001843">
    <property type="term" value="P:neural tube closure"/>
    <property type="evidence" value="ECO:0007669"/>
    <property type="project" value="TreeGrafter"/>
</dbReference>
<dbReference type="GO" id="GO:0007411">
    <property type="term" value="P:axon guidance"/>
    <property type="evidence" value="ECO:0007669"/>
    <property type="project" value="TreeGrafter"/>
</dbReference>
<dbReference type="GO" id="GO:0005829">
    <property type="term" value="C:cytosol"/>
    <property type="evidence" value="ECO:0007669"/>
    <property type="project" value="UniProtKB-ARBA"/>
</dbReference>
<evidence type="ECO:0000256" key="7">
    <source>
        <dbReference type="ARBA" id="ARBA00022475"/>
    </source>
</evidence>
<organism evidence="25 26">
    <name type="scientific">Menidia menidia</name>
    <name type="common">Atlantic silverside</name>
    <dbReference type="NCBI Taxonomy" id="238744"/>
    <lineage>
        <taxon>Eukaryota</taxon>
        <taxon>Metazoa</taxon>
        <taxon>Chordata</taxon>
        <taxon>Craniata</taxon>
        <taxon>Vertebrata</taxon>
        <taxon>Euteleostomi</taxon>
        <taxon>Actinopterygii</taxon>
        <taxon>Neopterygii</taxon>
        <taxon>Teleostei</taxon>
        <taxon>Neoteleostei</taxon>
        <taxon>Acanthomorphata</taxon>
        <taxon>Ovalentaria</taxon>
        <taxon>Atherinomorphae</taxon>
        <taxon>Atheriniformes</taxon>
        <taxon>Atherinopsidae</taxon>
        <taxon>Menidiinae</taxon>
        <taxon>Menidia</taxon>
    </lineage>
</organism>
<feature type="domain" description="WH1" evidence="24">
    <location>
        <begin position="16"/>
        <end position="131"/>
    </location>
</feature>
<feature type="region of interest" description="Disordered" evidence="23">
    <location>
        <begin position="155"/>
        <end position="423"/>
    </location>
</feature>
<reference evidence="25" key="1">
    <citation type="submission" date="2021-05" db="EMBL/GenBank/DDBJ databases">
        <authorList>
            <person name="Tigano A."/>
        </authorList>
    </citation>
    <scope>NUCLEOTIDE SEQUENCE</scope>
</reference>
<comment type="subcellular location">
    <subcellularLocation>
        <location evidence="3">Cell junction</location>
        <location evidence="3">Focal adhesion</location>
    </subcellularLocation>
    <subcellularLocation>
        <location evidence="4">Cell junction</location>
        <location evidence="4">Tight junction</location>
    </subcellularLocation>
    <subcellularLocation>
        <location evidence="19">Cell projection</location>
        <location evidence="19">Filopodium membrane</location>
    </subcellularLocation>
    <subcellularLocation>
        <location evidence="1">Cell projection</location>
        <location evidence="1">Lamellipodium membrane</location>
    </subcellularLocation>
    <subcellularLocation>
        <location evidence="2">Cytoplasm</location>
        <location evidence="2">Cytoskeleton</location>
    </subcellularLocation>
</comment>
<dbReference type="PANTHER" id="PTHR11202">
    <property type="entry name" value="SPROUTY-RELATED, EVH1 DOMAIN-CONTAINING PROTEIN FAMILY MEMBER"/>
    <property type="match status" value="1"/>
</dbReference>
<dbReference type="CDD" id="cd01207">
    <property type="entry name" value="EVH1_Ena_VASP-like"/>
    <property type="match status" value="1"/>
</dbReference>
<keyword evidence="8" id="KW-0963">Cytoplasm</keyword>
<evidence type="ECO:0000256" key="9">
    <source>
        <dbReference type="ARBA" id="ARBA00022553"/>
    </source>
</evidence>
<dbReference type="GO" id="GO:0031527">
    <property type="term" value="C:filopodium membrane"/>
    <property type="evidence" value="ECO:0007669"/>
    <property type="project" value="UniProtKB-SubCell"/>
</dbReference>
<dbReference type="GO" id="GO:0005925">
    <property type="term" value="C:focal adhesion"/>
    <property type="evidence" value="ECO:0007669"/>
    <property type="project" value="UniProtKB-SubCell"/>
</dbReference>
<dbReference type="GO" id="GO:0017124">
    <property type="term" value="F:SH3 domain binding"/>
    <property type="evidence" value="ECO:0007669"/>
    <property type="project" value="UniProtKB-KW"/>
</dbReference>
<evidence type="ECO:0000256" key="17">
    <source>
        <dbReference type="ARBA" id="ARBA00023212"/>
    </source>
</evidence>
<evidence type="ECO:0000259" key="24">
    <source>
        <dbReference type="PROSITE" id="PS50229"/>
    </source>
</evidence>
<proteinExistence type="inferred from homology"/>
<dbReference type="SUPFAM" id="SSF50729">
    <property type="entry name" value="PH domain-like"/>
    <property type="match status" value="1"/>
</dbReference>
<dbReference type="SMART" id="SM00461">
    <property type="entry name" value="WH1"/>
    <property type="match status" value="1"/>
</dbReference>
<evidence type="ECO:0000256" key="6">
    <source>
        <dbReference type="ARBA" id="ARBA00022427"/>
    </source>
</evidence>
<keyword evidence="6" id="KW-0796">Tight junction</keyword>
<dbReference type="InterPro" id="IPR038023">
    <property type="entry name" value="VASP_sf"/>
</dbReference>
<dbReference type="SUPFAM" id="SSF118370">
    <property type="entry name" value="Vasodilator-stimulated phosphoprotein, VASP, tetramerisation domain"/>
    <property type="match status" value="1"/>
</dbReference>
<protein>
    <recommendedName>
        <fullName evidence="22">Vasodilator-stimulated phosphoprotein</fullName>
    </recommendedName>
</protein>
<evidence type="ECO:0000256" key="11">
    <source>
        <dbReference type="ARBA" id="ARBA00022949"/>
    </source>
</evidence>
<dbReference type="GO" id="GO:0031258">
    <property type="term" value="C:lamellipodium membrane"/>
    <property type="evidence" value="ECO:0007669"/>
    <property type="project" value="UniProtKB-SubCell"/>
</dbReference>
<evidence type="ECO:0000256" key="16">
    <source>
        <dbReference type="ARBA" id="ARBA00023203"/>
    </source>
</evidence>
<dbReference type="Gene3D" id="2.30.29.30">
    <property type="entry name" value="Pleckstrin-homology domain (PH domain)/Phosphotyrosine-binding domain (PTB)"/>
    <property type="match status" value="1"/>
</dbReference>
<keyword evidence="12" id="KW-0007">Acetylation</keyword>
<keyword evidence="17" id="KW-0206">Cytoskeleton</keyword>
<keyword evidence="13" id="KW-0729">SH3-binding</keyword>
<feature type="compositionally biased region" description="Gly residues" evidence="23">
    <location>
        <begin position="271"/>
        <end position="285"/>
    </location>
</feature>
<dbReference type="InterPro" id="IPR014885">
    <property type="entry name" value="VASP_tetra"/>
</dbReference>
<dbReference type="GO" id="GO:0005923">
    <property type="term" value="C:bicellular tight junction"/>
    <property type="evidence" value="ECO:0007669"/>
    <property type="project" value="UniProtKB-SubCell"/>
</dbReference>
<gene>
    <name evidence="25" type="ORF">MMEN_LOCUS18602</name>
</gene>
<comment type="similarity">
    <text evidence="5">Belongs to the Ena/VASP family.</text>
</comment>
<sequence>MKVSRSCLRGEDLHSGRTMSESSICQARATVMIYDDGNKKWLPAGAGPQAFSRVQIYHNPTNNAFRVVGRKMQTDQQVVINCPIVRGLKYNQATPNFHQWRDARQVWGLNFGSKEDAALFANGMAHALEVLNSMADAGSCVTSERPTDFALKGYATLPRPVSNGPSPEELEQQRRLEQQRLEQQERERQEREKQERERQERERLERERQAAAVHVPPAPPMPSGGPTPPPAPPPPPGPPPAAGIPPPPGPPPPPAGPPSAGPPPAPPLPSAGGGDGGIGGGGAGGLAAALAGAKLRKVSKQEDGAPATPIGRADSSRGSNSSIGGGGGGLMGEMSAILARRRKAADTGEKPPVKPQDNDDSEPQGQSDTLRRPWEKSSMTRNNSIPKSMDSTPSLSQALRSKGTSNSNDAGGSDDSDLEKMKQEILEEVRKELQKVKEEIIGAFVQELQKRNT</sequence>
<keyword evidence="7" id="KW-1003">Cell membrane</keyword>
<evidence type="ECO:0000256" key="15">
    <source>
        <dbReference type="ARBA" id="ARBA00023136"/>
    </source>
</evidence>
<evidence type="ECO:0000256" key="20">
    <source>
        <dbReference type="ARBA" id="ARBA00059051"/>
    </source>
</evidence>
<evidence type="ECO:0000313" key="25">
    <source>
        <dbReference type="EMBL" id="CAG6005934.1"/>
    </source>
</evidence>
<evidence type="ECO:0000256" key="12">
    <source>
        <dbReference type="ARBA" id="ARBA00022990"/>
    </source>
</evidence>
<evidence type="ECO:0000256" key="22">
    <source>
        <dbReference type="ARBA" id="ARBA00074299"/>
    </source>
</evidence>
<comment type="function">
    <text evidence="20">Ena/VASP proteins are actin-associated proteins involved in a range of processes dependent on cytoskeleton remodeling and cell polarity such as axon guidance, lamellipodial and filopodial dynamics, platelet activation and cell migration. VASP promotes actin filament elongation. It protects the barbed end of growing actin filaments against capping and increases the rate of actin polymerization in the presence of capping protein. VASP stimulates actin filament elongation by promoting the transfer of profilin-bound actin monomers onto the barbed end of growing actin filaments. Plays a role in actin-based mobility of Listeria monocytogenes in host cells. Regulates actin dynamics in platelets and plays an important role in regulating platelet aggregation.</text>
</comment>
<comment type="caution">
    <text evidence="25">The sequence shown here is derived from an EMBL/GenBank/DDBJ whole genome shotgun (WGS) entry which is preliminary data.</text>
</comment>
<evidence type="ECO:0000256" key="4">
    <source>
        <dbReference type="ARBA" id="ARBA00004435"/>
    </source>
</evidence>
<keyword evidence="10" id="KW-0677">Repeat</keyword>
<dbReference type="GO" id="GO:0030036">
    <property type="term" value="P:actin cytoskeleton organization"/>
    <property type="evidence" value="ECO:0007669"/>
    <property type="project" value="TreeGrafter"/>
</dbReference>
<keyword evidence="11" id="KW-0965">Cell junction</keyword>
<evidence type="ECO:0000256" key="19">
    <source>
        <dbReference type="ARBA" id="ARBA00046311"/>
    </source>
</evidence>
<dbReference type="AlphaFoldDB" id="A0A8S4BKU7"/>
<comment type="subunit">
    <text evidence="21">Homotetramer. Interacts with PFN1, PFN2, LPP, ACTN1 and ACTG1. Interacts, via the EVH1 domain, with the Pro-rich regions of ZYX. This interaction is important for targeting to focal adhesions and the formation of actin-rich structures at the apical surface of cells. Interacts, via the EVH1 domain, with the Pro-rich domain of Listeria monocytogenes actA. Interacts with APBB1IP. Interacts, via the Pro-rich domain, with the C-terminal SH3 domain of DNMBP. Interacts weakly with MEFV.</text>
</comment>
<evidence type="ECO:0000256" key="14">
    <source>
        <dbReference type="ARBA" id="ARBA00023054"/>
    </source>
</evidence>
<dbReference type="Pfam" id="PF00568">
    <property type="entry name" value="WH1"/>
    <property type="match status" value="1"/>
</dbReference>
<dbReference type="FunFam" id="2.30.29.30:FF:000047">
    <property type="entry name" value="vasodilator-stimulated phosphoprotein isoform X2"/>
    <property type="match status" value="1"/>
</dbReference>
<keyword evidence="14" id="KW-0175">Coiled coil</keyword>
<dbReference type="InterPro" id="IPR000697">
    <property type="entry name" value="WH1/EVH1_dom"/>
</dbReference>
<evidence type="ECO:0000256" key="10">
    <source>
        <dbReference type="ARBA" id="ARBA00022737"/>
    </source>
</evidence>
<evidence type="ECO:0000256" key="3">
    <source>
        <dbReference type="ARBA" id="ARBA00004246"/>
    </source>
</evidence>
<evidence type="ECO:0000256" key="5">
    <source>
        <dbReference type="ARBA" id="ARBA00009785"/>
    </source>
</evidence>
<dbReference type="PANTHER" id="PTHR11202:SF12">
    <property type="entry name" value="VASODILATOR-STIMULATED PHOSPHOPROTEIN"/>
    <property type="match status" value="1"/>
</dbReference>
<dbReference type="Proteomes" id="UP000677803">
    <property type="component" value="Unassembled WGS sequence"/>
</dbReference>
<feature type="compositionally biased region" description="Pro residues" evidence="23">
    <location>
        <begin position="216"/>
        <end position="269"/>
    </location>
</feature>
<dbReference type="GO" id="GO:0003779">
    <property type="term" value="F:actin binding"/>
    <property type="evidence" value="ECO:0007669"/>
    <property type="project" value="UniProtKB-KW"/>
</dbReference>
<evidence type="ECO:0000256" key="8">
    <source>
        <dbReference type="ARBA" id="ARBA00022490"/>
    </source>
</evidence>
<dbReference type="EMBL" id="CAJRST010037777">
    <property type="protein sequence ID" value="CAG6005934.1"/>
    <property type="molecule type" value="Genomic_DNA"/>
</dbReference>
<keyword evidence="15" id="KW-0472">Membrane</keyword>
<evidence type="ECO:0000256" key="2">
    <source>
        <dbReference type="ARBA" id="ARBA00004245"/>
    </source>
</evidence>
<keyword evidence="16" id="KW-0009">Actin-binding</keyword>
<dbReference type="GO" id="GO:0030838">
    <property type="term" value="P:positive regulation of actin filament polymerization"/>
    <property type="evidence" value="ECO:0007669"/>
    <property type="project" value="TreeGrafter"/>
</dbReference>
<feature type="compositionally biased region" description="Polar residues" evidence="23">
    <location>
        <begin position="377"/>
        <end position="404"/>
    </location>
</feature>
<dbReference type="PROSITE" id="PS50229">
    <property type="entry name" value="WH1"/>
    <property type="match status" value="1"/>
</dbReference>
<evidence type="ECO:0000256" key="18">
    <source>
        <dbReference type="ARBA" id="ARBA00023273"/>
    </source>
</evidence>
<feature type="compositionally biased region" description="Basic and acidic residues" evidence="23">
    <location>
        <begin position="171"/>
        <end position="209"/>
    </location>
</feature>